<protein>
    <submittedName>
        <fullName evidence="1">Cupin</fullName>
    </submittedName>
</protein>
<name>A0A2U1JI61_9BACI</name>
<comment type="caution">
    <text evidence="1">The sequence shown here is derived from an EMBL/GenBank/DDBJ whole genome shotgun (WGS) entry which is preliminary data.</text>
</comment>
<gene>
    <name evidence="1" type="ORF">DCC39_18700</name>
</gene>
<reference evidence="1 2" key="1">
    <citation type="submission" date="2018-04" db="EMBL/GenBank/DDBJ databases">
        <title>Camelliibacillus theae gen. nov., sp. nov., isolated from Pu'er tea.</title>
        <authorList>
            <person name="Niu L."/>
        </authorList>
    </citation>
    <scope>NUCLEOTIDE SEQUENCE [LARGE SCALE GENOMIC DNA]</scope>
    <source>
        <strain evidence="1 2">T8</strain>
    </source>
</reference>
<evidence type="ECO:0000313" key="1">
    <source>
        <dbReference type="EMBL" id="PWA04679.1"/>
    </source>
</evidence>
<dbReference type="OrthoDB" id="9793147at2"/>
<sequence>MPKQELEFTDFHKFEKEELNPKGLAQRVIAQIPGTEVATRILEFEPGTDTSPNGVQIHDFWEELCIIEGSIIDLELNEEFTAGMVACRPPGMKHGPWKSPNGCKIFEVRYYAKES</sequence>
<dbReference type="Gene3D" id="2.60.120.10">
    <property type="entry name" value="Jelly Rolls"/>
    <property type="match status" value="1"/>
</dbReference>
<dbReference type="Proteomes" id="UP000245998">
    <property type="component" value="Unassembled WGS sequence"/>
</dbReference>
<organism evidence="1 2">
    <name type="scientific">Pueribacillus theae</name>
    <dbReference type="NCBI Taxonomy" id="2171751"/>
    <lineage>
        <taxon>Bacteria</taxon>
        <taxon>Bacillati</taxon>
        <taxon>Bacillota</taxon>
        <taxon>Bacilli</taxon>
        <taxon>Bacillales</taxon>
        <taxon>Bacillaceae</taxon>
        <taxon>Pueribacillus</taxon>
    </lineage>
</organism>
<dbReference type="InterPro" id="IPR011051">
    <property type="entry name" value="RmlC_Cupin_sf"/>
</dbReference>
<evidence type="ECO:0000313" key="2">
    <source>
        <dbReference type="Proteomes" id="UP000245998"/>
    </source>
</evidence>
<dbReference type="AlphaFoldDB" id="A0A2U1JI61"/>
<accession>A0A2U1JI61</accession>
<dbReference type="InterPro" id="IPR014710">
    <property type="entry name" value="RmlC-like_jellyroll"/>
</dbReference>
<dbReference type="RefSeq" id="WP_116556391.1">
    <property type="nucleotide sequence ID" value="NZ_QCZG01000092.1"/>
</dbReference>
<dbReference type="EMBL" id="QCZG01000092">
    <property type="protein sequence ID" value="PWA04679.1"/>
    <property type="molecule type" value="Genomic_DNA"/>
</dbReference>
<keyword evidence="2" id="KW-1185">Reference proteome</keyword>
<proteinExistence type="predicted"/>
<dbReference type="SUPFAM" id="SSF51182">
    <property type="entry name" value="RmlC-like cupins"/>
    <property type="match status" value="1"/>
</dbReference>